<evidence type="ECO:0000313" key="1">
    <source>
        <dbReference type="EMBL" id="MBS7525317.1"/>
    </source>
</evidence>
<gene>
    <name evidence="1" type="ORF">KHM83_01355</name>
</gene>
<reference evidence="1 2" key="1">
    <citation type="submission" date="2021-05" db="EMBL/GenBank/DDBJ databases">
        <title>Fusibacter ferrireducens sp. nov., an anaerobic, sulfur- and Fe-reducing bacterium isolated from the mangrove sediment.</title>
        <authorList>
            <person name="Qiu D."/>
        </authorList>
    </citation>
    <scope>NUCLEOTIDE SEQUENCE [LARGE SCALE GENOMIC DNA]</scope>
    <source>
        <strain evidence="1 2">DSM 12116</strain>
    </source>
</reference>
<accession>A0ABS5PMN9</accession>
<organism evidence="1 2">
    <name type="scientific">Fusibacter paucivorans</name>
    <dbReference type="NCBI Taxonomy" id="76009"/>
    <lineage>
        <taxon>Bacteria</taxon>
        <taxon>Bacillati</taxon>
        <taxon>Bacillota</taxon>
        <taxon>Clostridia</taxon>
        <taxon>Eubacteriales</taxon>
        <taxon>Eubacteriales Family XII. Incertae Sedis</taxon>
        <taxon>Fusibacter</taxon>
    </lineage>
</organism>
<evidence type="ECO:0000313" key="2">
    <source>
        <dbReference type="Proteomes" id="UP000746471"/>
    </source>
</evidence>
<sequence>MKHRIIAAGILLVFLIAGYTYFINRETIYIDQTLTGESVHWKLEMAAKGSAYFKTKKDVLHVESDGDYQLTLTYKGTLDEIQTMRSIKIDQRQPMFTSLQETSDSAPTSLTFQYKNHLSASAINAIKEGETLTITVTWDGENGDTETIELQ</sequence>
<proteinExistence type="predicted"/>
<dbReference type="RefSeq" id="WP_213235106.1">
    <property type="nucleotide sequence ID" value="NZ_JAHBCL010000002.1"/>
</dbReference>
<comment type="caution">
    <text evidence="1">The sequence shown here is derived from an EMBL/GenBank/DDBJ whole genome shotgun (WGS) entry which is preliminary data.</text>
</comment>
<dbReference type="Proteomes" id="UP000746471">
    <property type="component" value="Unassembled WGS sequence"/>
</dbReference>
<name>A0ABS5PMN9_9FIRM</name>
<dbReference type="EMBL" id="JAHBCL010000002">
    <property type="protein sequence ID" value="MBS7525317.1"/>
    <property type="molecule type" value="Genomic_DNA"/>
</dbReference>
<protein>
    <submittedName>
        <fullName evidence="1">Uncharacterized protein</fullName>
    </submittedName>
</protein>
<keyword evidence="2" id="KW-1185">Reference proteome</keyword>